<evidence type="ECO:0000313" key="3">
    <source>
        <dbReference type="Proteomes" id="UP000053263"/>
    </source>
</evidence>
<feature type="region of interest" description="Disordered" evidence="1">
    <location>
        <begin position="90"/>
        <end position="130"/>
    </location>
</feature>
<proteinExistence type="predicted"/>
<sequence>MAMIRALPSEFDAFTSSLMLHDKLDVASITQVFLTEETNRRRRAEAEFVATSSSSSSALATSQARCEFCNSQGHAILDCRKFVSAKAFARKPKAKREGAAKQAQESEKSDSQVTETAGNASLRSIHPSDPHSPLLLDAHADWNADTGATSHMTPHLLECVVLRWLRLSCWTKQ</sequence>
<evidence type="ECO:0000256" key="1">
    <source>
        <dbReference type="SAM" id="MobiDB-lite"/>
    </source>
</evidence>
<gene>
    <name evidence="2" type="ORF">PLICRDRAFT_670875</name>
</gene>
<dbReference type="EMBL" id="KN832570">
    <property type="protein sequence ID" value="KII84695.1"/>
    <property type="molecule type" value="Genomic_DNA"/>
</dbReference>
<dbReference type="AlphaFoldDB" id="A0A0C9SXY7"/>
<evidence type="ECO:0008006" key="4">
    <source>
        <dbReference type="Google" id="ProtNLM"/>
    </source>
</evidence>
<dbReference type="HOGENOM" id="CLU_086752_0_0_1"/>
<dbReference type="OrthoDB" id="2647547at2759"/>
<evidence type="ECO:0000313" key="2">
    <source>
        <dbReference type="EMBL" id="KII84695.1"/>
    </source>
</evidence>
<dbReference type="Proteomes" id="UP000053263">
    <property type="component" value="Unassembled WGS sequence"/>
</dbReference>
<keyword evidence="3" id="KW-1185">Reference proteome</keyword>
<feature type="compositionally biased region" description="Basic and acidic residues" evidence="1">
    <location>
        <begin position="95"/>
        <end position="110"/>
    </location>
</feature>
<organism evidence="2 3">
    <name type="scientific">Plicaturopsis crispa FD-325 SS-3</name>
    <dbReference type="NCBI Taxonomy" id="944288"/>
    <lineage>
        <taxon>Eukaryota</taxon>
        <taxon>Fungi</taxon>
        <taxon>Dikarya</taxon>
        <taxon>Basidiomycota</taxon>
        <taxon>Agaricomycotina</taxon>
        <taxon>Agaricomycetes</taxon>
        <taxon>Agaricomycetidae</taxon>
        <taxon>Amylocorticiales</taxon>
        <taxon>Amylocorticiaceae</taxon>
        <taxon>Plicatura</taxon>
        <taxon>Plicaturopsis crispa</taxon>
    </lineage>
</organism>
<accession>A0A0C9SXY7</accession>
<name>A0A0C9SXY7_PLICR</name>
<feature type="compositionally biased region" description="Polar residues" evidence="1">
    <location>
        <begin position="111"/>
        <end position="122"/>
    </location>
</feature>
<protein>
    <recommendedName>
        <fullName evidence="4">CCHC-type domain-containing protein</fullName>
    </recommendedName>
</protein>
<reference evidence="2 3" key="1">
    <citation type="submission" date="2014-06" db="EMBL/GenBank/DDBJ databases">
        <title>Evolutionary Origins and Diversification of the Mycorrhizal Mutualists.</title>
        <authorList>
            <consortium name="DOE Joint Genome Institute"/>
            <consortium name="Mycorrhizal Genomics Consortium"/>
            <person name="Kohler A."/>
            <person name="Kuo A."/>
            <person name="Nagy L.G."/>
            <person name="Floudas D."/>
            <person name="Copeland A."/>
            <person name="Barry K.W."/>
            <person name="Cichocki N."/>
            <person name="Veneault-Fourrey C."/>
            <person name="LaButti K."/>
            <person name="Lindquist E.A."/>
            <person name="Lipzen A."/>
            <person name="Lundell T."/>
            <person name="Morin E."/>
            <person name="Murat C."/>
            <person name="Riley R."/>
            <person name="Ohm R."/>
            <person name="Sun H."/>
            <person name="Tunlid A."/>
            <person name="Henrissat B."/>
            <person name="Grigoriev I.V."/>
            <person name="Hibbett D.S."/>
            <person name="Martin F."/>
        </authorList>
    </citation>
    <scope>NUCLEOTIDE SEQUENCE [LARGE SCALE GENOMIC DNA]</scope>
    <source>
        <strain evidence="2 3">FD-325 SS-3</strain>
    </source>
</reference>